<dbReference type="GO" id="GO:0005324">
    <property type="term" value="F:long-chain fatty acid transmembrane transporter activity"/>
    <property type="evidence" value="ECO:0007669"/>
    <property type="project" value="TreeGrafter"/>
</dbReference>
<dbReference type="GO" id="GO:0005886">
    <property type="term" value="C:plasma membrane"/>
    <property type="evidence" value="ECO:0007669"/>
    <property type="project" value="TreeGrafter"/>
</dbReference>
<accession>A0A7K8YMK3</accession>
<evidence type="ECO:0000256" key="4">
    <source>
        <dbReference type="ARBA" id="ARBA00041297"/>
    </source>
</evidence>
<dbReference type="PANTHER" id="PTHR43107:SF4">
    <property type="entry name" value="LONG-CHAIN FATTY ACID TRANSPORT PROTEIN 2"/>
    <property type="match status" value="1"/>
</dbReference>
<dbReference type="GO" id="GO:0008206">
    <property type="term" value="P:bile acid metabolic process"/>
    <property type="evidence" value="ECO:0007669"/>
    <property type="project" value="TreeGrafter"/>
</dbReference>
<evidence type="ECO:0000256" key="1">
    <source>
        <dbReference type="ARBA" id="ARBA00006432"/>
    </source>
</evidence>
<gene>
    <name evidence="7" type="primary">Slc27a2</name>
    <name evidence="7" type="ORF">SAKLUC_R15631</name>
</gene>
<evidence type="ECO:0000313" key="8">
    <source>
        <dbReference type="Proteomes" id="UP000558958"/>
    </source>
</evidence>
<protein>
    <recommendedName>
        <fullName evidence="4">Long-chain-fatty-acid--CoA ligase</fullName>
    </recommendedName>
</protein>
<keyword evidence="2" id="KW-0436">Ligase</keyword>
<feature type="domain" description="AMP-dependent synthetase/ligase" evidence="6">
    <location>
        <begin position="16"/>
        <end position="113"/>
    </location>
</feature>
<evidence type="ECO:0000256" key="2">
    <source>
        <dbReference type="ARBA" id="ARBA00022598"/>
    </source>
</evidence>
<keyword evidence="8" id="KW-1185">Reference proteome</keyword>
<dbReference type="GO" id="GO:0044539">
    <property type="term" value="P:long-chain fatty acid import into cell"/>
    <property type="evidence" value="ECO:0007669"/>
    <property type="project" value="TreeGrafter"/>
</dbReference>
<sequence>RRLARCPPCALLEVFQLRARSCPGKPFLLFQDETFTYGQVDAQSTRLAWALWHRCAPRPAQVVAVFMPNSPAYVWTWLALAKLGCAMACVNSNARGAALCHALRASGATVVIVSPGET</sequence>
<dbReference type="AlphaFoldDB" id="A0A7K8YMK3"/>
<dbReference type="EMBL" id="VWZD01005390">
    <property type="protein sequence ID" value="NXG04245.1"/>
    <property type="molecule type" value="Genomic_DNA"/>
</dbReference>
<name>A0A7K8YMK3_9PASS</name>
<dbReference type="Pfam" id="PF00501">
    <property type="entry name" value="AMP-binding"/>
    <property type="match status" value="1"/>
</dbReference>
<comment type="catalytic activity">
    <reaction evidence="3">
        <text>a very long-chain fatty acid + ATP + CoA = a very long-chain fatty acyl-CoA + AMP + diphosphate</text>
        <dbReference type="Rhea" id="RHEA:54536"/>
        <dbReference type="ChEBI" id="CHEBI:30616"/>
        <dbReference type="ChEBI" id="CHEBI:33019"/>
        <dbReference type="ChEBI" id="CHEBI:57287"/>
        <dbReference type="ChEBI" id="CHEBI:58950"/>
        <dbReference type="ChEBI" id="CHEBI:138261"/>
        <dbReference type="ChEBI" id="CHEBI:456215"/>
    </reaction>
    <physiologicalReaction direction="left-to-right" evidence="3">
        <dbReference type="Rhea" id="RHEA:54537"/>
    </physiologicalReaction>
</comment>
<dbReference type="InterPro" id="IPR042099">
    <property type="entry name" value="ANL_N_sf"/>
</dbReference>
<evidence type="ECO:0000256" key="3">
    <source>
        <dbReference type="ARBA" id="ARBA00036527"/>
    </source>
</evidence>
<dbReference type="Gene3D" id="3.40.50.12780">
    <property type="entry name" value="N-terminal domain of ligase-like"/>
    <property type="match status" value="1"/>
</dbReference>
<comment type="caution">
    <text evidence="7">The sequence shown here is derived from an EMBL/GenBank/DDBJ whole genome shotgun (WGS) entry which is preliminary data.</text>
</comment>
<dbReference type="GO" id="GO:0005789">
    <property type="term" value="C:endoplasmic reticulum membrane"/>
    <property type="evidence" value="ECO:0007669"/>
    <property type="project" value="TreeGrafter"/>
</dbReference>
<dbReference type="GO" id="GO:0004467">
    <property type="term" value="F:long-chain fatty acid-CoA ligase activity"/>
    <property type="evidence" value="ECO:0007669"/>
    <property type="project" value="TreeGrafter"/>
</dbReference>
<dbReference type="PANTHER" id="PTHR43107">
    <property type="entry name" value="LONG-CHAIN FATTY ACID TRANSPORT PROTEIN"/>
    <property type="match status" value="1"/>
</dbReference>
<comment type="catalytic activity">
    <reaction evidence="5">
        <text>tetracosanoate + ATP + CoA = tetracosanoyl-CoA + AMP + diphosphate</text>
        <dbReference type="Rhea" id="RHEA:33639"/>
        <dbReference type="ChEBI" id="CHEBI:30616"/>
        <dbReference type="ChEBI" id="CHEBI:31014"/>
        <dbReference type="ChEBI" id="CHEBI:33019"/>
        <dbReference type="ChEBI" id="CHEBI:57287"/>
        <dbReference type="ChEBI" id="CHEBI:65052"/>
        <dbReference type="ChEBI" id="CHEBI:456215"/>
    </reaction>
    <physiologicalReaction direction="left-to-right" evidence="5">
        <dbReference type="Rhea" id="RHEA:33640"/>
    </physiologicalReaction>
</comment>
<feature type="non-terminal residue" evidence="7">
    <location>
        <position position="1"/>
    </location>
</feature>
<organism evidence="7 8">
    <name type="scientific">Sakesphorus luctuosus</name>
    <dbReference type="NCBI Taxonomy" id="419690"/>
    <lineage>
        <taxon>Eukaryota</taxon>
        <taxon>Metazoa</taxon>
        <taxon>Chordata</taxon>
        <taxon>Craniata</taxon>
        <taxon>Vertebrata</taxon>
        <taxon>Euteleostomi</taxon>
        <taxon>Archelosauria</taxon>
        <taxon>Archosauria</taxon>
        <taxon>Dinosauria</taxon>
        <taxon>Saurischia</taxon>
        <taxon>Theropoda</taxon>
        <taxon>Coelurosauria</taxon>
        <taxon>Aves</taxon>
        <taxon>Neognathae</taxon>
        <taxon>Neoaves</taxon>
        <taxon>Telluraves</taxon>
        <taxon>Australaves</taxon>
        <taxon>Passeriformes</taxon>
        <taxon>Thamnophilidae</taxon>
        <taxon>Sakesphorus</taxon>
    </lineage>
</organism>
<comment type="similarity">
    <text evidence="1">Belongs to the ATP-dependent AMP-binding enzyme family.</text>
</comment>
<dbReference type="SUPFAM" id="SSF56801">
    <property type="entry name" value="Acetyl-CoA synthetase-like"/>
    <property type="match status" value="1"/>
</dbReference>
<evidence type="ECO:0000313" key="7">
    <source>
        <dbReference type="EMBL" id="NXG04245.1"/>
    </source>
</evidence>
<evidence type="ECO:0000259" key="6">
    <source>
        <dbReference type="Pfam" id="PF00501"/>
    </source>
</evidence>
<feature type="non-terminal residue" evidence="7">
    <location>
        <position position="118"/>
    </location>
</feature>
<dbReference type="Proteomes" id="UP000558958">
    <property type="component" value="Unassembled WGS sequence"/>
</dbReference>
<reference evidence="7 8" key="1">
    <citation type="submission" date="2019-09" db="EMBL/GenBank/DDBJ databases">
        <title>Bird 10,000 Genomes (B10K) Project - Family phase.</title>
        <authorList>
            <person name="Zhang G."/>
        </authorList>
    </citation>
    <scope>NUCLEOTIDE SEQUENCE [LARGE SCALE GENOMIC DNA]</scope>
    <source>
        <strain evidence="7">B10K-DU-001-06</strain>
        <tissue evidence="7">Muscle</tissue>
    </source>
</reference>
<proteinExistence type="inferred from homology"/>
<evidence type="ECO:0000256" key="5">
    <source>
        <dbReference type="ARBA" id="ARBA00048666"/>
    </source>
</evidence>
<dbReference type="InterPro" id="IPR000873">
    <property type="entry name" value="AMP-dep_synth/lig_dom"/>
</dbReference>